<evidence type="ECO:0000256" key="6">
    <source>
        <dbReference type="ARBA" id="ARBA00022884"/>
    </source>
</evidence>
<feature type="non-terminal residue" evidence="13">
    <location>
        <position position="1"/>
    </location>
</feature>
<dbReference type="GO" id="GO:0071528">
    <property type="term" value="P:tRNA re-export from nucleus"/>
    <property type="evidence" value="ECO:0007669"/>
    <property type="project" value="UniProtKB-UniRule"/>
</dbReference>
<dbReference type="Pfam" id="PF19282">
    <property type="entry name" value="Exportin-T"/>
    <property type="match status" value="1"/>
</dbReference>
<evidence type="ECO:0000256" key="9">
    <source>
        <dbReference type="ARBA" id="ARBA00032199"/>
    </source>
</evidence>
<evidence type="ECO:0000256" key="10">
    <source>
        <dbReference type="RuleBase" id="RU366037"/>
    </source>
</evidence>
<evidence type="ECO:0000256" key="3">
    <source>
        <dbReference type="ARBA" id="ARBA00022448"/>
    </source>
</evidence>
<dbReference type="GO" id="GO:0005643">
    <property type="term" value="C:nuclear pore"/>
    <property type="evidence" value="ECO:0007669"/>
    <property type="project" value="TreeGrafter"/>
</dbReference>
<evidence type="ECO:0000256" key="1">
    <source>
        <dbReference type="ARBA" id="ARBA00004496"/>
    </source>
</evidence>
<comment type="caution">
    <text evidence="13">The sequence shown here is derived from an EMBL/GenBank/DDBJ whole genome shotgun (WGS) entry which is preliminary data.</text>
</comment>
<dbReference type="EMBL" id="AUSU01001312">
    <property type="protein sequence ID" value="EPS71317.1"/>
    <property type="molecule type" value="Genomic_DNA"/>
</dbReference>
<proteinExistence type="inferred from homology"/>
<feature type="domain" description="Exportin-T C-terminal" evidence="12">
    <location>
        <begin position="334"/>
        <end position="983"/>
    </location>
</feature>
<dbReference type="GO" id="GO:0031267">
    <property type="term" value="F:small GTPase binding"/>
    <property type="evidence" value="ECO:0007669"/>
    <property type="project" value="InterPro"/>
</dbReference>
<evidence type="ECO:0000256" key="5">
    <source>
        <dbReference type="ARBA" id="ARBA00022555"/>
    </source>
</evidence>
<dbReference type="AlphaFoldDB" id="S8EFG3"/>
<reference evidence="13 14" key="1">
    <citation type="journal article" date="2013" name="BMC Genomics">
        <title>The miniature genome of a carnivorous plant Genlisea aurea contains a low number of genes and short non-coding sequences.</title>
        <authorList>
            <person name="Leushkin E.V."/>
            <person name="Sutormin R.A."/>
            <person name="Nabieva E.R."/>
            <person name="Penin A.A."/>
            <person name="Kondrashov A.S."/>
            <person name="Logacheva M.D."/>
        </authorList>
    </citation>
    <scope>NUCLEOTIDE SEQUENCE [LARGE SCALE GENOMIC DNA]</scope>
</reference>
<dbReference type="GO" id="GO:0016363">
    <property type="term" value="C:nuclear matrix"/>
    <property type="evidence" value="ECO:0007669"/>
    <property type="project" value="TreeGrafter"/>
</dbReference>
<evidence type="ECO:0000256" key="7">
    <source>
        <dbReference type="ARBA" id="ARBA00023242"/>
    </source>
</evidence>
<keyword evidence="6 10" id="KW-0694">RNA-binding</keyword>
<protein>
    <recommendedName>
        <fullName evidence="2 10">Exportin-T</fullName>
    </recommendedName>
    <alternativeName>
        <fullName evidence="8 10">Exportin(tRNA)</fullName>
    </alternativeName>
    <alternativeName>
        <fullName evidence="9 10">tRNA exportin</fullName>
    </alternativeName>
</protein>
<dbReference type="InterPro" id="IPR040017">
    <property type="entry name" value="XPOT"/>
</dbReference>
<dbReference type="InterPro" id="IPR045546">
    <property type="entry name" value="Exportin-T_C"/>
</dbReference>
<evidence type="ECO:0000256" key="8">
    <source>
        <dbReference type="ARBA" id="ARBA00029784"/>
    </source>
</evidence>
<dbReference type="PANTHER" id="PTHR15952">
    <property type="entry name" value="EXPORTIN-T/LOS1"/>
    <property type="match status" value="1"/>
</dbReference>
<dbReference type="InterPro" id="IPR011989">
    <property type="entry name" value="ARM-like"/>
</dbReference>
<organism evidence="13 14">
    <name type="scientific">Genlisea aurea</name>
    <dbReference type="NCBI Taxonomy" id="192259"/>
    <lineage>
        <taxon>Eukaryota</taxon>
        <taxon>Viridiplantae</taxon>
        <taxon>Streptophyta</taxon>
        <taxon>Embryophyta</taxon>
        <taxon>Tracheophyta</taxon>
        <taxon>Spermatophyta</taxon>
        <taxon>Magnoliopsida</taxon>
        <taxon>eudicotyledons</taxon>
        <taxon>Gunneridae</taxon>
        <taxon>Pentapetalae</taxon>
        <taxon>asterids</taxon>
        <taxon>lamiids</taxon>
        <taxon>Lamiales</taxon>
        <taxon>Lentibulariaceae</taxon>
        <taxon>Genlisea</taxon>
    </lineage>
</organism>
<dbReference type="InterPro" id="IPR016024">
    <property type="entry name" value="ARM-type_fold"/>
</dbReference>
<comment type="function">
    <text evidence="10">tRNA nucleus export receptor which facilitates tRNA translocation across the nuclear pore complex.</text>
</comment>
<comment type="similarity">
    <text evidence="10">Belongs to the exportin family.</text>
</comment>
<dbReference type="Gene3D" id="1.25.10.10">
    <property type="entry name" value="Leucine-rich Repeat Variant"/>
    <property type="match status" value="1"/>
</dbReference>
<gene>
    <name evidence="13" type="ORF">M569_03439</name>
</gene>
<keyword evidence="7 10" id="KW-0539">Nucleus</keyword>
<dbReference type="GO" id="GO:0000049">
    <property type="term" value="F:tRNA binding"/>
    <property type="evidence" value="ECO:0007669"/>
    <property type="project" value="UniProtKB-UniRule"/>
</dbReference>
<feature type="domain" description="Exportin-1/Importin-beta-like" evidence="11">
    <location>
        <begin position="115"/>
        <end position="265"/>
    </location>
</feature>
<comment type="subcellular location">
    <subcellularLocation>
        <location evidence="1 10">Cytoplasm</location>
    </subcellularLocation>
    <subcellularLocation>
        <location evidence="10">Nucleus</location>
    </subcellularLocation>
    <text evidence="10">Shuttles between the nucleus and the cytoplasm.</text>
</comment>
<dbReference type="Pfam" id="PF08389">
    <property type="entry name" value="Xpo1"/>
    <property type="match status" value="1"/>
</dbReference>
<dbReference type="SUPFAM" id="SSF48371">
    <property type="entry name" value="ARM repeat"/>
    <property type="match status" value="1"/>
</dbReference>
<evidence type="ECO:0000259" key="12">
    <source>
        <dbReference type="Pfam" id="PF19282"/>
    </source>
</evidence>
<accession>S8EFG3</accession>
<evidence type="ECO:0000313" key="13">
    <source>
        <dbReference type="EMBL" id="EPS71317.1"/>
    </source>
</evidence>
<dbReference type="GO" id="GO:0005737">
    <property type="term" value="C:cytoplasm"/>
    <property type="evidence" value="ECO:0007669"/>
    <property type="project" value="UniProtKB-SubCell"/>
</dbReference>
<keyword evidence="3 10" id="KW-0813">Transport</keyword>
<dbReference type="PANTHER" id="PTHR15952:SF11">
    <property type="entry name" value="EXPORTIN-T"/>
    <property type="match status" value="1"/>
</dbReference>
<keyword evidence="4 10" id="KW-0963">Cytoplasm</keyword>
<keyword evidence="14" id="KW-1185">Reference proteome</keyword>
<dbReference type="Proteomes" id="UP000015453">
    <property type="component" value="Unassembled WGS sequence"/>
</dbReference>
<keyword evidence="5 10" id="KW-0820">tRNA-binding</keyword>
<dbReference type="InterPro" id="IPR013598">
    <property type="entry name" value="Exportin-1/Importin-b-like"/>
</dbReference>
<evidence type="ECO:0000313" key="14">
    <source>
        <dbReference type="Proteomes" id="UP000015453"/>
    </source>
</evidence>
<dbReference type="OrthoDB" id="26399at2759"/>
<sequence>GFLYCVMDDIEKAVLISFDESTSSQALKSQAVAYIHQIKENPLICRICVEKLFFCKLVQVQFWSLQCIHDVLRAKYTSIAPEDKSFIRKSVFSIACYGTADANNDNMVRVLDGPGFIRNKLAQVIVTLIYFEYPSIWPSVFVDFILNLGKGAGVIDMFCRVLSTLDEEIISLEYPRTKDEIVIACRIKDAMRAQCAGQIVSAWYNIVTMYRNSDPELCYCVLDSMKGYIAWVDIGLVVNDAFTKLLFDLMLDDGSPDQLRAASAGVVLAAVLKRMEPKNKLALLQNLQMRRVLSLVRDDSETSLISSVASLLTGYATEVLECSKYLNSEYDKEVSCELLNEVLPSVFYVIQNCEVDSTFSIVQFLSDYVSTMKGLPNLTRTQTQHLGRILELILAKIKYDPAYRSNLDVLDKIGKEEEDRMVDFRKDFSVLLRNVGRVAPDLTHVFIRNSLVNAISSPEEKNVEEVEAALCLFYELGESVSDDALRTGNVLLQECGQVLLSTSFPCHSNRLVALMYLDAITRYLKLLLENNQFIPIALRAFLDERGVCHPNSYVSRRAGYLFMRAVKLLRPKLVPYIETILQGLQDKVSEFTKVGSMPKELPGSEDGSHIFEAIGLLIGMEEVPPEKQSHYLSVLLSPLGQQVAKALLNGKSQNHEESLSHIGDIHQIIVAINALSKGFSPKLVAARPAIALLFKQALGFVLELLAVCPKVEVIRSKVTSFIHRMVEILGDSVFPYLPKAFEQLLIVSEPKELMALLLLLNQLICKFGVAVQGMLEEVYPVIASKIFDAIQKVGVSGELPCSCTEEYREIQELERTFFTFVHVTATHNLSSVFISAKSTGLLQSMMQLLLYSCCNHKDILIRKACVQIFIQFIKDWCNDPPDKEKVPGFRSFVLEAFATNCCLYSVLDKSFDFQDANTLSLFGEILAAQMVMYEKFGEVFVRHFTSKVSANALCPRNFSEEYCQKLQGNDLKGLKSVYQSLIGKLRLQQNGSLIFR</sequence>
<evidence type="ECO:0000256" key="4">
    <source>
        <dbReference type="ARBA" id="ARBA00022490"/>
    </source>
</evidence>
<name>S8EFG3_9LAMI</name>
<evidence type="ECO:0000256" key="2">
    <source>
        <dbReference type="ARBA" id="ARBA00018928"/>
    </source>
</evidence>
<evidence type="ECO:0000259" key="11">
    <source>
        <dbReference type="Pfam" id="PF08389"/>
    </source>
</evidence>